<protein>
    <submittedName>
        <fullName evidence="2">ORF IV</fullName>
    </submittedName>
</protein>
<organismHost>
    <name type="scientific">Manihot esculenta</name>
    <name type="common">Cassava</name>
    <name type="synonym">Jatropha manihot</name>
    <dbReference type="NCBI Taxonomy" id="3983"/>
</organismHost>
<keyword evidence="1" id="KW-0175">Coiled coil</keyword>
<reference evidence="2" key="1">
    <citation type="journal article" date="1995" name="J. Gen. Virol.">
        <title>Characterization of cassava vein mosaic virus: a distinct plant pararetrovirus.</title>
        <authorList>
            <person name="Calvert L.A."/>
            <person name="Ospina M.D."/>
            <person name="Shepherd R.J."/>
        </authorList>
    </citation>
    <scope>NUCLEOTIDE SEQUENCE</scope>
</reference>
<evidence type="ECO:0000313" key="2">
    <source>
        <dbReference type="EMBL" id="AAA79874.1"/>
    </source>
</evidence>
<accession>Q66276</accession>
<proteinExistence type="predicted"/>
<evidence type="ECO:0000256" key="1">
    <source>
        <dbReference type="SAM" id="Coils"/>
    </source>
</evidence>
<name>Q66276_CSVMV</name>
<dbReference type="EMBL" id="U20341">
    <property type="protein sequence ID" value="AAA79874.1"/>
    <property type="molecule type" value="Genomic_DNA"/>
</dbReference>
<feature type="coiled-coil region" evidence="1">
    <location>
        <begin position="5"/>
        <end position="32"/>
    </location>
</feature>
<sequence>MEDMMKQILEKLNTIEKNISETNIRIEKIEKEQELKRKVELYGKEPEKKLHKENIEKLSSSIEDKIIQNIDKKLKKIENVEEQYQWKNIVKINKPLSVGEKYMENFKKILVYLGEKHPKLEELYSLTDYNKLVADIYTDRNLVISAYNYGLLQVLYIEHPSQLELFDENIKLAYMKFRNVTRHNLYICEFTVQWLNPMIKG</sequence>
<organism evidence="2">
    <name type="scientific">Cassava vein mosaic virus</name>
    <name type="common">CsVMV</name>
    <dbReference type="NCBI Taxonomy" id="38062"/>
    <lineage>
        <taxon>Viruses</taxon>
        <taxon>Riboviria</taxon>
        <taxon>Pararnavirae</taxon>
        <taxon>Artverviricota</taxon>
        <taxon>Revtraviricetes</taxon>
        <taxon>Ortervirales</taxon>
        <taxon>Caulimoviridae</taxon>
        <taxon>Cavemovirus</taxon>
        <taxon>Cavemovirus venamanihotis</taxon>
    </lineage>
</organism>